<keyword evidence="4" id="KW-0677">Repeat</keyword>
<organism evidence="8 9">
    <name type="scientific">Maylandia zebra</name>
    <name type="common">zebra mbuna</name>
    <dbReference type="NCBI Taxonomy" id="106582"/>
    <lineage>
        <taxon>Eukaryota</taxon>
        <taxon>Metazoa</taxon>
        <taxon>Chordata</taxon>
        <taxon>Craniata</taxon>
        <taxon>Vertebrata</taxon>
        <taxon>Euteleostomi</taxon>
        <taxon>Actinopterygii</taxon>
        <taxon>Neopterygii</taxon>
        <taxon>Teleostei</taxon>
        <taxon>Neoteleostei</taxon>
        <taxon>Acanthomorphata</taxon>
        <taxon>Ovalentaria</taxon>
        <taxon>Cichlomorphae</taxon>
        <taxon>Cichliformes</taxon>
        <taxon>Cichlidae</taxon>
        <taxon>African cichlids</taxon>
        <taxon>Pseudocrenilabrinae</taxon>
        <taxon>Haplochromini</taxon>
        <taxon>Maylandia</taxon>
        <taxon>Maylandia zebra complex</taxon>
    </lineage>
</organism>
<evidence type="ECO:0000259" key="7">
    <source>
        <dbReference type="PROSITE" id="PS51233"/>
    </source>
</evidence>
<evidence type="ECO:0000256" key="1">
    <source>
        <dbReference type="ARBA" id="ARBA00004613"/>
    </source>
</evidence>
<keyword evidence="3" id="KW-0732">Signal</keyword>
<dbReference type="InterPro" id="IPR001846">
    <property type="entry name" value="VWF_type-D"/>
</dbReference>
<dbReference type="SUPFAM" id="SSF57567">
    <property type="entry name" value="Serine protease inhibitors"/>
    <property type="match status" value="3"/>
</dbReference>
<evidence type="ECO:0000256" key="3">
    <source>
        <dbReference type="ARBA" id="ARBA00022729"/>
    </source>
</evidence>
<dbReference type="FunFam" id="2.10.25.10:FF:000153">
    <property type="entry name" value="MUC5B isoform 1"/>
    <property type="match status" value="1"/>
</dbReference>
<evidence type="ECO:0000313" key="8">
    <source>
        <dbReference type="Ensembl" id="ENSMZEP00005002170.1"/>
    </source>
</evidence>
<evidence type="ECO:0000256" key="6">
    <source>
        <dbReference type="ARBA" id="ARBA00023180"/>
    </source>
</evidence>
<keyword evidence="9" id="KW-1185">Reference proteome</keyword>
<keyword evidence="6" id="KW-0325">Glycoprotein</keyword>
<dbReference type="PANTHER" id="PTHR11339">
    <property type="entry name" value="EXTRACELLULAR MATRIX GLYCOPROTEIN RELATED"/>
    <property type="match status" value="1"/>
</dbReference>
<dbReference type="Proteomes" id="UP000265160">
    <property type="component" value="LG7"/>
</dbReference>
<dbReference type="InterPro" id="IPR002919">
    <property type="entry name" value="TIL_dom"/>
</dbReference>
<keyword evidence="2" id="KW-0964">Secreted</keyword>
<comment type="subcellular location">
    <subcellularLocation>
        <location evidence="1">Secreted</location>
    </subcellularLocation>
</comment>
<dbReference type="SMART" id="SM00832">
    <property type="entry name" value="C8"/>
    <property type="match status" value="3"/>
</dbReference>
<dbReference type="SMART" id="SM00215">
    <property type="entry name" value="VWC_out"/>
    <property type="match status" value="2"/>
</dbReference>
<dbReference type="FunFam" id="2.10.25.10:FF:000674">
    <property type="entry name" value="Mucin-2"/>
    <property type="match status" value="1"/>
</dbReference>
<dbReference type="STRING" id="106582.ENSMZEP00005002170"/>
<dbReference type="InterPro" id="IPR036084">
    <property type="entry name" value="Ser_inhib-like_sf"/>
</dbReference>
<reference evidence="8" key="2">
    <citation type="submission" date="2025-08" db="UniProtKB">
        <authorList>
            <consortium name="Ensembl"/>
        </authorList>
    </citation>
    <scope>IDENTIFICATION</scope>
</reference>
<evidence type="ECO:0000256" key="4">
    <source>
        <dbReference type="ARBA" id="ARBA00022737"/>
    </source>
</evidence>
<sequence>MKEIVIIIVEIDDEYANRICGLCGDFNGQQISPITFGNGWKTASPINCEDLTEAVQTSGKTENMTDSCKEFEIFCKDLFKNESWSSCIPLIHPEPYIQACVKDMCHCSNLNGSCVCSTLSEFSRQCSHAGGQPPNWRTPKLCAKHCPPTMVYDEYGSPCINTCRFPDTSLVCEDHNIDGCFCPPETVLDDISTGSCIPLSECPCKHDKVYKSNEVYQERGENCTCIAGKWSCESLQMHATCSVEQGSYITTFDGKDFTFHGDCDYTLAKVNNMQSSDIKVAFYIGCTQNTLKIHLNRDKNNHFFFIQAIIFTSEGRVQKNGQKVTLPYNSGDISIFHASSFHIMLQTSFGLQIQIQHVPLMQVYVSLEQSYREKTRGLCGNYNMMQSDDMRTRQGMVEGEEGTFSNSWKTDYSCKDGHGRLDDPCSLRTENEKFAKNWCPLLRQPNSTFAQCHSVVDAETYYKRCIYASCNCEKSEDCLCAVFSSFARACASKGVFLIGWRKDVCNKRTKNCPASQTFSYIHQRCQLTCRSLSSKMQSCTSDFLPVGGCSCAENHYLDDNDICVPKAKCPFNLQNIKVVPASVTACTSPKEYFNCSTADKRDVGVQCARTCSNPDNECCKSGCLCPRGLVDDGKGSCVKENQCPCQHGKKLYSSGEKISKKCNTCTCKSGKWDCTDKKCPGTCIIYGSGHYITFDENSYGFHGQMSYTVVKNTCGNKTQENNFTVIIESEICELPNPICFRKIRIHLGVRPWDVISPNGTEIQYTKRKLGFYLVVEFDIGLTVISDHKATVKIRLEPQYSGEVCGLCGNFDGNAKNDFTTQGQLVVSKPLEFANSWKLYSNFPDQTADLEACTSAPRENWAKIMCHIIKETFNECHYKVDHLPFYENCVKDACTCDKGGDCECFCTAVAAYAQACAEAGVCVAWRTPEICPVFCDYYNKPGECTWHYKMCPINTHNNSNHCLKTCDNPEGICPNDMNSLHIHQLEGKHICIYSNVLKVRTEDIKGRQSPLHSFI</sequence>
<protein>
    <submittedName>
        <fullName evidence="8">Mucin-2-like</fullName>
    </submittedName>
</protein>
<dbReference type="Pfam" id="PF23244">
    <property type="entry name" value="VWF"/>
    <property type="match status" value="1"/>
</dbReference>
<dbReference type="Ensembl" id="ENSMZET00005002271.1">
    <property type="protein sequence ID" value="ENSMZEP00005002170.1"/>
    <property type="gene ID" value="ENSMZEG00005001662.1"/>
</dbReference>
<evidence type="ECO:0000313" key="9">
    <source>
        <dbReference type="Proteomes" id="UP000265160"/>
    </source>
</evidence>
<dbReference type="Gene3D" id="2.10.25.10">
    <property type="entry name" value="Laminin"/>
    <property type="match status" value="2"/>
</dbReference>
<dbReference type="Pfam" id="PF01826">
    <property type="entry name" value="TIL"/>
    <property type="match status" value="1"/>
</dbReference>
<dbReference type="InterPro" id="IPR001007">
    <property type="entry name" value="VWF_dom"/>
</dbReference>
<feature type="domain" description="VWFD" evidence="7">
    <location>
        <begin position="681"/>
        <end position="845"/>
    </location>
</feature>
<dbReference type="PROSITE" id="PS51233">
    <property type="entry name" value="VWFD"/>
    <property type="match status" value="2"/>
</dbReference>
<dbReference type="Pfam" id="PF00094">
    <property type="entry name" value="VWD"/>
    <property type="match status" value="2"/>
</dbReference>
<dbReference type="GO" id="GO:0031012">
    <property type="term" value="C:extracellular matrix"/>
    <property type="evidence" value="ECO:0007669"/>
    <property type="project" value="TreeGrafter"/>
</dbReference>
<dbReference type="GO" id="GO:0005615">
    <property type="term" value="C:extracellular space"/>
    <property type="evidence" value="ECO:0007669"/>
    <property type="project" value="TreeGrafter"/>
</dbReference>
<dbReference type="AlphaFoldDB" id="A0A3P9AWU3"/>
<dbReference type="InterPro" id="IPR014853">
    <property type="entry name" value="VWF/SSPO/ZAN-like_Cys-rich_dom"/>
</dbReference>
<dbReference type="Pfam" id="PF08742">
    <property type="entry name" value="C8"/>
    <property type="match status" value="3"/>
</dbReference>
<reference evidence="8" key="3">
    <citation type="submission" date="2025-09" db="UniProtKB">
        <authorList>
            <consortium name="Ensembl"/>
        </authorList>
    </citation>
    <scope>IDENTIFICATION</scope>
</reference>
<reference evidence="8 9" key="1">
    <citation type="journal article" date="2014" name="Nature">
        <title>The genomic substrate for adaptive radiation in African cichlid fish.</title>
        <authorList>
            <person name="Brawand D."/>
            <person name="Wagner C.E."/>
            <person name="Li Y.I."/>
            <person name="Malinsky M."/>
            <person name="Keller I."/>
            <person name="Fan S."/>
            <person name="Simakov O."/>
            <person name="Ng A.Y."/>
            <person name="Lim Z.W."/>
            <person name="Bezault E."/>
            <person name="Turner-Maier J."/>
            <person name="Johnson J."/>
            <person name="Alcazar R."/>
            <person name="Noh H.J."/>
            <person name="Russell P."/>
            <person name="Aken B."/>
            <person name="Alfoldi J."/>
            <person name="Amemiya C."/>
            <person name="Azzouzi N."/>
            <person name="Baroiller J.F."/>
            <person name="Barloy-Hubler F."/>
            <person name="Berlin A."/>
            <person name="Bloomquist R."/>
            <person name="Carleton K.L."/>
            <person name="Conte M.A."/>
            <person name="D'Cotta H."/>
            <person name="Eshel O."/>
            <person name="Gaffney L."/>
            <person name="Galibert F."/>
            <person name="Gante H.F."/>
            <person name="Gnerre S."/>
            <person name="Greuter L."/>
            <person name="Guyon R."/>
            <person name="Haddad N.S."/>
            <person name="Haerty W."/>
            <person name="Harris R.M."/>
            <person name="Hofmann H.A."/>
            <person name="Hourlier T."/>
            <person name="Hulata G."/>
            <person name="Jaffe D.B."/>
            <person name="Lara M."/>
            <person name="Lee A.P."/>
            <person name="MacCallum I."/>
            <person name="Mwaiko S."/>
            <person name="Nikaido M."/>
            <person name="Nishihara H."/>
            <person name="Ozouf-Costaz C."/>
            <person name="Penman D.J."/>
            <person name="Przybylski D."/>
            <person name="Rakotomanga M."/>
            <person name="Renn S.C.P."/>
            <person name="Ribeiro F.J."/>
            <person name="Ron M."/>
            <person name="Salzburger W."/>
            <person name="Sanchez-Pulido L."/>
            <person name="Santos M.E."/>
            <person name="Searle S."/>
            <person name="Sharpe T."/>
            <person name="Swofford R."/>
            <person name="Tan F.J."/>
            <person name="Williams L."/>
            <person name="Young S."/>
            <person name="Yin S."/>
            <person name="Okada N."/>
            <person name="Kocher T.D."/>
            <person name="Miska E.A."/>
            <person name="Lander E.S."/>
            <person name="Venkatesh B."/>
            <person name="Fernald R.D."/>
            <person name="Meyer A."/>
            <person name="Ponting C.P."/>
            <person name="Streelman J.T."/>
            <person name="Lindblad-Toh K."/>
            <person name="Seehausen O."/>
            <person name="Di Palma F."/>
        </authorList>
    </citation>
    <scope>NUCLEOTIDE SEQUENCE</scope>
</reference>
<keyword evidence="5" id="KW-1015">Disulfide bond</keyword>
<evidence type="ECO:0000256" key="2">
    <source>
        <dbReference type="ARBA" id="ARBA00022525"/>
    </source>
</evidence>
<feature type="domain" description="VWFD" evidence="7">
    <location>
        <begin position="239"/>
        <end position="415"/>
    </location>
</feature>
<accession>A0A3P9AWU3</accession>
<name>A0A3P9AWU3_9CICH</name>
<dbReference type="SMART" id="SM00216">
    <property type="entry name" value="VWD"/>
    <property type="match status" value="2"/>
</dbReference>
<dbReference type="InterPro" id="IPR050780">
    <property type="entry name" value="Mucin_vWF_Thrombospondin_sf"/>
</dbReference>
<dbReference type="GeneTree" id="ENSGT00940000164871"/>
<dbReference type="CDD" id="cd19941">
    <property type="entry name" value="TIL"/>
    <property type="match status" value="3"/>
</dbReference>
<dbReference type="PANTHER" id="PTHR11339:SF371">
    <property type="entry name" value="MUCIN-2"/>
    <property type="match status" value="1"/>
</dbReference>
<evidence type="ECO:0000256" key="5">
    <source>
        <dbReference type="ARBA" id="ARBA00023157"/>
    </source>
</evidence>
<proteinExistence type="predicted"/>